<gene>
    <name evidence="1" type="ORF">bsdcttw_09890</name>
</gene>
<dbReference type="AlphaFoldDB" id="A0A7I8DHG1"/>
<dbReference type="Proteomes" id="UP000515703">
    <property type="component" value="Chromosome"/>
</dbReference>
<evidence type="ECO:0000313" key="1">
    <source>
        <dbReference type="EMBL" id="BCJ97948.1"/>
    </source>
</evidence>
<reference evidence="1 2" key="1">
    <citation type="submission" date="2020-08" db="EMBL/GenBank/DDBJ databases">
        <title>Draft genome sequencing of an Anaerocolumna strain isolated from anoxic soil subjected to BSD treatment.</title>
        <authorList>
            <person name="Uek A."/>
            <person name="Tonouchi A."/>
        </authorList>
    </citation>
    <scope>NUCLEOTIDE SEQUENCE [LARGE SCALE GENOMIC DNA]</scope>
    <source>
        <strain evidence="1 2">CTTW</strain>
    </source>
</reference>
<reference evidence="1 2" key="2">
    <citation type="submission" date="2020-08" db="EMBL/GenBank/DDBJ databases">
        <authorList>
            <person name="Ueki A."/>
            <person name="Tonouchi A."/>
        </authorList>
    </citation>
    <scope>NUCLEOTIDE SEQUENCE [LARGE SCALE GENOMIC DNA]</scope>
    <source>
        <strain evidence="1 2">CTTW</strain>
    </source>
</reference>
<name>A0A7I8DHG1_9FIRM</name>
<dbReference type="KEGG" id="acht:bsdcttw_09890"/>
<evidence type="ECO:0008006" key="3">
    <source>
        <dbReference type="Google" id="ProtNLM"/>
    </source>
</evidence>
<sequence>MSVVKELIRKEGNGTISFGNYELSEKSKVNDFEHNGDLYKVKTFKEITKLEKNGMIVYESVPGTSVTGLELTEREISFIVEGFEDSQITLELEAEKEYKIFIDDTNVGKMKTNLGGKLNFSVELSNTSKAEVKIIKL</sequence>
<proteinExistence type="predicted"/>
<evidence type="ECO:0000313" key="2">
    <source>
        <dbReference type="Proteomes" id="UP000515703"/>
    </source>
</evidence>
<organism evidence="1 2">
    <name type="scientific">Anaerocolumna chitinilytica</name>
    <dbReference type="NCBI Taxonomy" id="1727145"/>
    <lineage>
        <taxon>Bacteria</taxon>
        <taxon>Bacillati</taxon>
        <taxon>Bacillota</taxon>
        <taxon>Clostridia</taxon>
        <taxon>Lachnospirales</taxon>
        <taxon>Lachnospiraceae</taxon>
        <taxon>Anaerocolumna</taxon>
    </lineage>
</organism>
<dbReference type="RefSeq" id="WP_185258316.1">
    <property type="nucleotide sequence ID" value="NZ_AP023368.1"/>
</dbReference>
<keyword evidence="2" id="KW-1185">Reference proteome</keyword>
<accession>A0A7I8DHG1</accession>
<dbReference type="EMBL" id="AP023368">
    <property type="protein sequence ID" value="BCJ97948.1"/>
    <property type="molecule type" value="Genomic_DNA"/>
</dbReference>
<protein>
    <recommendedName>
        <fullName evidence="3">Endosialidase</fullName>
    </recommendedName>
</protein>